<organism evidence="1 2">
    <name type="scientific">Tanacetum coccineum</name>
    <dbReference type="NCBI Taxonomy" id="301880"/>
    <lineage>
        <taxon>Eukaryota</taxon>
        <taxon>Viridiplantae</taxon>
        <taxon>Streptophyta</taxon>
        <taxon>Embryophyta</taxon>
        <taxon>Tracheophyta</taxon>
        <taxon>Spermatophyta</taxon>
        <taxon>Magnoliopsida</taxon>
        <taxon>eudicotyledons</taxon>
        <taxon>Gunneridae</taxon>
        <taxon>Pentapetalae</taxon>
        <taxon>asterids</taxon>
        <taxon>campanulids</taxon>
        <taxon>Asterales</taxon>
        <taxon>Asteraceae</taxon>
        <taxon>Asteroideae</taxon>
        <taxon>Anthemideae</taxon>
        <taxon>Anthemidinae</taxon>
        <taxon>Tanacetum</taxon>
    </lineage>
</organism>
<keyword evidence="2" id="KW-1185">Reference proteome</keyword>
<protein>
    <submittedName>
        <fullName evidence="1">Uncharacterized protein</fullName>
    </submittedName>
</protein>
<dbReference type="Proteomes" id="UP001151760">
    <property type="component" value="Unassembled WGS sequence"/>
</dbReference>
<reference evidence="1" key="1">
    <citation type="journal article" date="2022" name="Int. J. Mol. Sci.">
        <title>Draft Genome of Tanacetum Coccineum: Genomic Comparison of Closely Related Tanacetum-Family Plants.</title>
        <authorList>
            <person name="Yamashiro T."/>
            <person name="Shiraishi A."/>
            <person name="Nakayama K."/>
            <person name="Satake H."/>
        </authorList>
    </citation>
    <scope>NUCLEOTIDE SEQUENCE</scope>
</reference>
<sequence>MNRSNKRTLGAEYNKQTHLYGSFLKLHAPLRWLGEGWCMVEIVAGPRWRWCGGYDAAVEPKALSGCYATSSRAMGSCLLMFSGGNGRSGDDVDGGGVGLCWRSERGRLVVSRKDA</sequence>
<accession>A0ABQ5C732</accession>
<evidence type="ECO:0000313" key="1">
    <source>
        <dbReference type="EMBL" id="GJT21029.1"/>
    </source>
</evidence>
<proteinExistence type="predicted"/>
<comment type="caution">
    <text evidence="1">The sequence shown here is derived from an EMBL/GenBank/DDBJ whole genome shotgun (WGS) entry which is preliminary data.</text>
</comment>
<reference evidence="1" key="2">
    <citation type="submission" date="2022-01" db="EMBL/GenBank/DDBJ databases">
        <authorList>
            <person name="Yamashiro T."/>
            <person name="Shiraishi A."/>
            <person name="Satake H."/>
            <person name="Nakayama K."/>
        </authorList>
    </citation>
    <scope>NUCLEOTIDE SEQUENCE</scope>
</reference>
<evidence type="ECO:0000313" key="2">
    <source>
        <dbReference type="Proteomes" id="UP001151760"/>
    </source>
</evidence>
<dbReference type="EMBL" id="BQNB010013854">
    <property type="protein sequence ID" value="GJT21029.1"/>
    <property type="molecule type" value="Genomic_DNA"/>
</dbReference>
<name>A0ABQ5C732_9ASTR</name>
<gene>
    <name evidence="1" type="ORF">Tco_0890966</name>
</gene>